<sequence>MSRRFEVYNIQGLTTIKVLKKYIQSLCETNDKGVRTLKQNLISSINKRFEEHFVNEKLLLSTAADPRFKDDGFPDNSSREKAKDLLRHRIKNIMEERALAASHHKVDSKHAATDREDIPKNKKRKLWDALSDFLVES</sequence>
<gene>
    <name evidence="1" type="ORF">LSAA_5405</name>
</gene>
<evidence type="ECO:0000313" key="1">
    <source>
        <dbReference type="EMBL" id="CAF2844166.1"/>
    </source>
</evidence>
<keyword evidence="2" id="KW-1185">Reference proteome</keyword>
<reference evidence="1" key="1">
    <citation type="submission" date="2021-02" db="EMBL/GenBank/DDBJ databases">
        <authorList>
            <person name="Bekaert M."/>
        </authorList>
    </citation>
    <scope>NUCLEOTIDE SEQUENCE</scope>
    <source>
        <strain evidence="1">IoA-00</strain>
    </source>
</reference>
<name>A0A7R8CKB8_LEPSM</name>
<accession>A0A7R8CKB8</accession>
<dbReference type="Proteomes" id="UP000675881">
    <property type="component" value="Chromosome 14"/>
</dbReference>
<dbReference type="AlphaFoldDB" id="A0A7R8CKB8"/>
<evidence type="ECO:0000313" key="2">
    <source>
        <dbReference type="Proteomes" id="UP000675881"/>
    </source>
</evidence>
<proteinExistence type="predicted"/>
<organism evidence="1 2">
    <name type="scientific">Lepeophtheirus salmonis</name>
    <name type="common">Salmon louse</name>
    <name type="synonym">Caligus salmonis</name>
    <dbReference type="NCBI Taxonomy" id="72036"/>
    <lineage>
        <taxon>Eukaryota</taxon>
        <taxon>Metazoa</taxon>
        <taxon>Ecdysozoa</taxon>
        <taxon>Arthropoda</taxon>
        <taxon>Crustacea</taxon>
        <taxon>Multicrustacea</taxon>
        <taxon>Hexanauplia</taxon>
        <taxon>Copepoda</taxon>
        <taxon>Siphonostomatoida</taxon>
        <taxon>Caligidae</taxon>
        <taxon>Lepeophtheirus</taxon>
    </lineage>
</organism>
<dbReference type="EMBL" id="HG994593">
    <property type="protein sequence ID" value="CAF2844166.1"/>
    <property type="molecule type" value="Genomic_DNA"/>
</dbReference>
<protein>
    <submittedName>
        <fullName evidence="1">(salmon louse) hypothetical protein</fullName>
    </submittedName>
</protein>